<feature type="compositionally biased region" description="Gly residues" evidence="1">
    <location>
        <begin position="237"/>
        <end position="246"/>
    </location>
</feature>
<keyword evidence="3" id="KW-1185">Reference proteome</keyword>
<evidence type="ECO:0000256" key="1">
    <source>
        <dbReference type="SAM" id="MobiDB-lite"/>
    </source>
</evidence>
<name>A0A9J6DND0_RHIMP</name>
<evidence type="ECO:0000313" key="2">
    <source>
        <dbReference type="EMBL" id="KAH8023416.1"/>
    </source>
</evidence>
<gene>
    <name evidence="2" type="ORF">HPB51_014531</name>
</gene>
<feature type="compositionally biased region" description="Basic and acidic residues" evidence="1">
    <location>
        <begin position="219"/>
        <end position="234"/>
    </location>
</feature>
<protein>
    <submittedName>
        <fullName evidence="2">Uncharacterized protein</fullName>
    </submittedName>
</protein>
<comment type="caution">
    <text evidence="2">The sequence shown here is derived from an EMBL/GenBank/DDBJ whole genome shotgun (WGS) entry which is preliminary data.</text>
</comment>
<organism evidence="2 3">
    <name type="scientific">Rhipicephalus microplus</name>
    <name type="common">Cattle tick</name>
    <name type="synonym">Boophilus microplus</name>
    <dbReference type="NCBI Taxonomy" id="6941"/>
    <lineage>
        <taxon>Eukaryota</taxon>
        <taxon>Metazoa</taxon>
        <taxon>Ecdysozoa</taxon>
        <taxon>Arthropoda</taxon>
        <taxon>Chelicerata</taxon>
        <taxon>Arachnida</taxon>
        <taxon>Acari</taxon>
        <taxon>Parasitiformes</taxon>
        <taxon>Ixodida</taxon>
        <taxon>Ixodoidea</taxon>
        <taxon>Ixodidae</taxon>
        <taxon>Rhipicephalinae</taxon>
        <taxon>Rhipicephalus</taxon>
        <taxon>Boophilus</taxon>
    </lineage>
</organism>
<feature type="region of interest" description="Disordered" evidence="1">
    <location>
        <begin position="151"/>
        <end position="246"/>
    </location>
</feature>
<proteinExistence type="predicted"/>
<evidence type="ECO:0000313" key="3">
    <source>
        <dbReference type="Proteomes" id="UP000821866"/>
    </source>
</evidence>
<reference evidence="2" key="1">
    <citation type="journal article" date="2020" name="Cell">
        <title>Large-Scale Comparative Analyses of Tick Genomes Elucidate Their Genetic Diversity and Vector Capacities.</title>
        <authorList>
            <consortium name="Tick Genome and Microbiome Consortium (TIGMIC)"/>
            <person name="Jia N."/>
            <person name="Wang J."/>
            <person name="Shi W."/>
            <person name="Du L."/>
            <person name="Sun Y."/>
            <person name="Zhan W."/>
            <person name="Jiang J.F."/>
            <person name="Wang Q."/>
            <person name="Zhang B."/>
            <person name="Ji P."/>
            <person name="Bell-Sakyi L."/>
            <person name="Cui X.M."/>
            <person name="Yuan T.T."/>
            <person name="Jiang B.G."/>
            <person name="Yang W.F."/>
            <person name="Lam T.T."/>
            <person name="Chang Q.C."/>
            <person name="Ding S.J."/>
            <person name="Wang X.J."/>
            <person name="Zhu J.G."/>
            <person name="Ruan X.D."/>
            <person name="Zhao L."/>
            <person name="Wei J.T."/>
            <person name="Ye R.Z."/>
            <person name="Que T.C."/>
            <person name="Du C.H."/>
            <person name="Zhou Y.H."/>
            <person name="Cheng J.X."/>
            <person name="Dai P.F."/>
            <person name="Guo W.B."/>
            <person name="Han X.H."/>
            <person name="Huang E.J."/>
            <person name="Li L.F."/>
            <person name="Wei W."/>
            <person name="Gao Y.C."/>
            <person name="Liu J.Z."/>
            <person name="Shao H.Z."/>
            <person name="Wang X."/>
            <person name="Wang C.C."/>
            <person name="Yang T.C."/>
            <person name="Huo Q.B."/>
            <person name="Li W."/>
            <person name="Chen H.Y."/>
            <person name="Chen S.E."/>
            <person name="Zhou L.G."/>
            <person name="Ni X.B."/>
            <person name="Tian J.H."/>
            <person name="Sheng Y."/>
            <person name="Liu T."/>
            <person name="Pan Y.S."/>
            <person name="Xia L.Y."/>
            <person name="Li J."/>
            <person name="Zhao F."/>
            <person name="Cao W.C."/>
        </authorList>
    </citation>
    <scope>NUCLEOTIDE SEQUENCE</scope>
    <source>
        <strain evidence="2">Rmic-2018</strain>
    </source>
</reference>
<dbReference type="EMBL" id="JABSTU010000008">
    <property type="protein sequence ID" value="KAH8023416.1"/>
    <property type="molecule type" value="Genomic_DNA"/>
</dbReference>
<reference evidence="2" key="2">
    <citation type="submission" date="2021-09" db="EMBL/GenBank/DDBJ databases">
        <authorList>
            <person name="Jia N."/>
            <person name="Wang J."/>
            <person name="Shi W."/>
            <person name="Du L."/>
            <person name="Sun Y."/>
            <person name="Zhan W."/>
            <person name="Jiang J."/>
            <person name="Wang Q."/>
            <person name="Zhang B."/>
            <person name="Ji P."/>
            <person name="Sakyi L.B."/>
            <person name="Cui X."/>
            <person name="Yuan T."/>
            <person name="Jiang B."/>
            <person name="Yang W."/>
            <person name="Lam T.T.-Y."/>
            <person name="Chang Q."/>
            <person name="Ding S."/>
            <person name="Wang X."/>
            <person name="Zhu J."/>
            <person name="Ruan X."/>
            <person name="Zhao L."/>
            <person name="Wei J."/>
            <person name="Que T."/>
            <person name="Du C."/>
            <person name="Cheng J."/>
            <person name="Dai P."/>
            <person name="Han X."/>
            <person name="Huang E."/>
            <person name="Gao Y."/>
            <person name="Liu J."/>
            <person name="Shao H."/>
            <person name="Ye R."/>
            <person name="Li L."/>
            <person name="Wei W."/>
            <person name="Wang X."/>
            <person name="Wang C."/>
            <person name="Huo Q."/>
            <person name="Li W."/>
            <person name="Guo W."/>
            <person name="Chen H."/>
            <person name="Chen S."/>
            <person name="Zhou L."/>
            <person name="Zhou L."/>
            <person name="Ni X."/>
            <person name="Tian J."/>
            <person name="Zhou Y."/>
            <person name="Sheng Y."/>
            <person name="Liu T."/>
            <person name="Pan Y."/>
            <person name="Xia L."/>
            <person name="Li J."/>
            <person name="Zhao F."/>
            <person name="Cao W."/>
        </authorList>
    </citation>
    <scope>NUCLEOTIDE SEQUENCE</scope>
    <source>
        <strain evidence="2">Rmic-2018</strain>
        <tissue evidence="2">Larvae</tissue>
    </source>
</reference>
<accession>A0A9J6DND0</accession>
<dbReference type="Proteomes" id="UP000821866">
    <property type="component" value="Chromosome 6"/>
</dbReference>
<dbReference type="AlphaFoldDB" id="A0A9J6DND0"/>
<sequence>MQIRRGERSVCRRYVANTPPPFGACSFEPYDLRQQSGLSGAYRQARTYVQEVRRPVSLPEVSEHGLERASGHLVQVEHDGCSSRSPRGASQHSQTAFTAAIGRPTRGRVVKYVGGLSAAAATPSVPFSEQRDAPRLLRRLMLRGVWKELGSRSQAAAATRSPDLSTGRRGASEGSVMPRGSLRAAAGEGARPLPHLLRIQPPSFESSPIELRNPYDGASVREEKGGPNLDDGHDPMGPGGVFGLPY</sequence>